<name>A0ABD0TWQ1_DENTH</name>
<evidence type="ECO:0000256" key="1">
    <source>
        <dbReference type="SAM" id="MobiDB-lite"/>
    </source>
</evidence>
<keyword evidence="3" id="KW-1185">Reference proteome</keyword>
<evidence type="ECO:0000313" key="2">
    <source>
        <dbReference type="EMBL" id="KAL0903987.1"/>
    </source>
</evidence>
<organism evidence="2 3">
    <name type="scientific">Dendrobium thyrsiflorum</name>
    <name type="common">Pinecone-like raceme dendrobium</name>
    <name type="synonym">Orchid</name>
    <dbReference type="NCBI Taxonomy" id="117978"/>
    <lineage>
        <taxon>Eukaryota</taxon>
        <taxon>Viridiplantae</taxon>
        <taxon>Streptophyta</taxon>
        <taxon>Embryophyta</taxon>
        <taxon>Tracheophyta</taxon>
        <taxon>Spermatophyta</taxon>
        <taxon>Magnoliopsida</taxon>
        <taxon>Liliopsida</taxon>
        <taxon>Asparagales</taxon>
        <taxon>Orchidaceae</taxon>
        <taxon>Epidendroideae</taxon>
        <taxon>Malaxideae</taxon>
        <taxon>Dendrobiinae</taxon>
        <taxon>Dendrobium</taxon>
    </lineage>
</organism>
<reference evidence="2 3" key="1">
    <citation type="journal article" date="2024" name="Plant Biotechnol. J.">
        <title>Dendrobium thyrsiflorum genome and its molecular insights into genes involved in important horticultural traits.</title>
        <authorList>
            <person name="Chen B."/>
            <person name="Wang J.Y."/>
            <person name="Zheng P.J."/>
            <person name="Li K.L."/>
            <person name="Liang Y.M."/>
            <person name="Chen X.F."/>
            <person name="Zhang C."/>
            <person name="Zhao X."/>
            <person name="He X."/>
            <person name="Zhang G.Q."/>
            <person name="Liu Z.J."/>
            <person name="Xu Q."/>
        </authorList>
    </citation>
    <scope>NUCLEOTIDE SEQUENCE [LARGE SCALE GENOMIC DNA]</scope>
    <source>
        <strain evidence="2">GZMU011</strain>
    </source>
</reference>
<dbReference type="AlphaFoldDB" id="A0ABD0TWQ1"/>
<accession>A0ABD0TWQ1</accession>
<sequence length="307" mass="35360">MWEDRRSCNVQGIPLGPDSERLIHRYLHWFRSWATLYMLKPPLQPPTTYYQRAPLERHLRNYFLDSETTLQPYFGRQDLGSIQPAIDHMEELIQGMRRHMYIEDDRYTEATHTEYTSFSGTPFVQPDCMVAGPSSYEDHCPSQDFFCQPTPQDIMSWPTADYVPTTIPLTEDEAVEQHAEQHELRARPCRPPQHYTPGTDAIPHRTKKKPAVTARNSFKFTLTSSSTLSFYWDPWCNEDSIAELSQGQINSYHAGHDVLVRDFISCGSWNLPEALPAALAEVINAIPISTCSACPLYFVGKFECWVF</sequence>
<dbReference type="Proteomes" id="UP001552299">
    <property type="component" value="Unassembled WGS sequence"/>
</dbReference>
<evidence type="ECO:0000313" key="3">
    <source>
        <dbReference type="Proteomes" id="UP001552299"/>
    </source>
</evidence>
<proteinExistence type="predicted"/>
<gene>
    <name evidence="2" type="ORF">M5K25_026055</name>
</gene>
<comment type="caution">
    <text evidence="2">The sequence shown here is derived from an EMBL/GenBank/DDBJ whole genome shotgun (WGS) entry which is preliminary data.</text>
</comment>
<protein>
    <submittedName>
        <fullName evidence="2">Uncharacterized protein</fullName>
    </submittedName>
</protein>
<feature type="region of interest" description="Disordered" evidence="1">
    <location>
        <begin position="183"/>
        <end position="208"/>
    </location>
</feature>
<dbReference type="EMBL" id="JANQDX010000019">
    <property type="protein sequence ID" value="KAL0903987.1"/>
    <property type="molecule type" value="Genomic_DNA"/>
</dbReference>